<feature type="compositionally biased region" description="Polar residues" evidence="1">
    <location>
        <begin position="214"/>
        <end position="247"/>
    </location>
</feature>
<dbReference type="PaxDb" id="10029-XP_007632224.1"/>
<dbReference type="GO" id="GO:0008419">
    <property type="term" value="F:RNA lariat debranching enzyme activity"/>
    <property type="evidence" value="ECO:0007669"/>
    <property type="project" value="TreeGrafter"/>
</dbReference>
<feature type="region of interest" description="Disordered" evidence="1">
    <location>
        <begin position="162"/>
        <end position="312"/>
    </location>
</feature>
<evidence type="ECO:0000313" key="4">
    <source>
        <dbReference type="Proteomes" id="UP000001075"/>
    </source>
</evidence>
<dbReference type="GO" id="GO:0000398">
    <property type="term" value="P:mRNA splicing, via spliceosome"/>
    <property type="evidence" value="ECO:0007669"/>
    <property type="project" value="TreeGrafter"/>
</dbReference>
<dbReference type="InterPro" id="IPR007708">
    <property type="entry name" value="DBR1_C"/>
</dbReference>
<dbReference type="GO" id="GO:0005634">
    <property type="term" value="C:nucleus"/>
    <property type="evidence" value="ECO:0007669"/>
    <property type="project" value="TreeGrafter"/>
</dbReference>
<dbReference type="Pfam" id="PF05011">
    <property type="entry name" value="DBR1"/>
    <property type="match status" value="1"/>
</dbReference>
<dbReference type="PANTHER" id="PTHR12849:SF0">
    <property type="entry name" value="LARIAT DEBRANCHING ENZYME"/>
    <property type="match status" value="1"/>
</dbReference>
<dbReference type="PANTHER" id="PTHR12849">
    <property type="entry name" value="RNA LARIAT DEBRANCHING ENZYME"/>
    <property type="match status" value="1"/>
</dbReference>
<feature type="compositionally biased region" description="Basic and acidic residues" evidence="1">
    <location>
        <begin position="259"/>
        <end position="292"/>
    </location>
</feature>
<protein>
    <submittedName>
        <fullName evidence="3">Lariat debranching enzyme</fullName>
    </submittedName>
</protein>
<evidence type="ECO:0000256" key="1">
    <source>
        <dbReference type="SAM" id="MobiDB-lite"/>
    </source>
</evidence>
<proteinExistence type="predicted"/>
<dbReference type="eggNOG" id="KOG2863">
    <property type="taxonomic scope" value="Eukaryota"/>
</dbReference>
<feature type="compositionally biased region" description="Polar residues" evidence="1">
    <location>
        <begin position="181"/>
        <end position="191"/>
    </location>
</feature>
<reference evidence="4" key="1">
    <citation type="journal article" date="2011" name="Nat. Biotechnol.">
        <title>The genomic sequence of the Chinese hamster ovary (CHO)-K1 cell line.</title>
        <authorList>
            <person name="Xu X."/>
            <person name="Nagarajan H."/>
            <person name="Lewis N.E."/>
            <person name="Pan S."/>
            <person name="Cai Z."/>
            <person name="Liu X."/>
            <person name="Chen W."/>
            <person name="Xie M."/>
            <person name="Wang W."/>
            <person name="Hammond S."/>
            <person name="Andersen M.R."/>
            <person name="Neff N."/>
            <person name="Passarelli B."/>
            <person name="Koh W."/>
            <person name="Fan H.C."/>
            <person name="Wang J."/>
            <person name="Gui Y."/>
            <person name="Lee K.H."/>
            <person name="Betenbaugh M.J."/>
            <person name="Quake S.R."/>
            <person name="Famili I."/>
            <person name="Palsson B.O."/>
            <person name="Wang J."/>
        </authorList>
    </citation>
    <scope>NUCLEOTIDE SEQUENCE [LARGE SCALE GENOMIC DNA]</scope>
    <source>
        <strain evidence="4">CHO K1 cell line</strain>
    </source>
</reference>
<dbReference type="Proteomes" id="UP000001075">
    <property type="component" value="Unassembled WGS sequence"/>
</dbReference>
<dbReference type="InParanoid" id="G3HEX7"/>
<dbReference type="SMART" id="SM01124">
    <property type="entry name" value="DBR1"/>
    <property type="match status" value="1"/>
</dbReference>
<dbReference type="EMBL" id="JH000322">
    <property type="protein sequence ID" value="EGV98749.1"/>
    <property type="molecule type" value="Genomic_DNA"/>
</dbReference>
<dbReference type="STRING" id="10029.G3HEX7"/>
<dbReference type="AlphaFoldDB" id="G3HEX7"/>
<sequence>MQHQATDKEQTGKATKFLALDKCLPHRDFLQVLEIEHDSSAPEYLEYDVEWLTILRATDDLINVTGNLWNMPENNGLHTRWDYSATEEAMKEVMEKLNHDLKVPCNFSMTAACYDPSKPQTQVQLVHRINPQTTEFCAQLGITDINVMLQKVKEERHLCGEYEQQGDVGTDDSEEDHSEYNTDTSALSSINPDEIMLEEEEEREEGEEVVSACSDMNTPSVEPSSDQASDFSTSFSDIRNLPSSMFVSSDDASHSPAGGEEKSGETVESGDEKDLSEFPVKRLSNEHEPEQRKKIKRRNQAIYAAVDDDNDE</sequence>
<feature type="compositionally biased region" description="Acidic residues" evidence="1">
    <location>
        <begin position="195"/>
        <end position="208"/>
    </location>
</feature>
<accession>G3HEX7</accession>
<organism evidence="3 4">
    <name type="scientific">Cricetulus griseus</name>
    <name type="common">Chinese hamster</name>
    <name type="synonym">Cricetulus barabensis griseus</name>
    <dbReference type="NCBI Taxonomy" id="10029"/>
    <lineage>
        <taxon>Eukaryota</taxon>
        <taxon>Metazoa</taxon>
        <taxon>Chordata</taxon>
        <taxon>Craniata</taxon>
        <taxon>Vertebrata</taxon>
        <taxon>Euteleostomi</taxon>
        <taxon>Mammalia</taxon>
        <taxon>Eutheria</taxon>
        <taxon>Euarchontoglires</taxon>
        <taxon>Glires</taxon>
        <taxon>Rodentia</taxon>
        <taxon>Myomorpha</taxon>
        <taxon>Muroidea</taxon>
        <taxon>Cricetidae</taxon>
        <taxon>Cricetinae</taxon>
        <taxon>Cricetulus</taxon>
    </lineage>
</organism>
<dbReference type="FunCoup" id="G3HEX7">
    <property type="interactions" value="2934"/>
</dbReference>
<name>G3HEX7_CRIGR</name>
<feature type="domain" description="Lariat debranching enzyme C-terminal" evidence="2">
    <location>
        <begin position="1"/>
        <end position="146"/>
    </location>
</feature>
<evidence type="ECO:0000259" key="2">
    <source>
        <dbReference type="SMART" id="SM01124"/>
    </source>
</evidence>
<gene>
    <name evidence="3" type="ORF">I79_009124</name>
</gene>
<evidence type="ECO:0000313" key="3">
    <source>
        <dbReference type="EMBL" id="EGV98749.1"/>
    </source>
</evidence>